<feature type="domain" description="Retrotransposon gag" evidence="2">
    <location>
        <begin position="107"/>
        <end position="196"/>
    </location>
</feature>
<dbReference type="OrthoDB" id="1680348at2759"/>
<sequence>MTIKTLEDKVSDLTERLDNLHELFRTNNEVMLKEFKEFLNGHQAQQPVAAPHQPQRDDGNNHGPVIYGRSIKIDFPWFDGINPEGWLFQAEQYQALNGITDAQMVPLAAVHLQGDAISWYRWIKQSVGLLTWQQFSRALCSRFGSRQHIDPCSSLSKLSQTGTVRDFITEFEKLVNMVPGLLESHQVSIFLSGLRTDISAGVRLLRPLNLSEAFDLALCQEDAITATSTFNSTKSVSRASSSRSFPVSSTPKPVLQLPPNGIK</sequence>
<dbReference type="EMBL" id="JABWDY010044600">
    <property type="protein sequence ID" value="KAF5175017.1"/>
    <property type="molecule type" value="Genomic_DNA"/>
</dbReference>
<protein>
    <submittedName>
        <fullName evidence="3">Ty3/gypsy retrotransposon protein</fullName>
    </submittedName>
</protein>
<feature type="compositionally biased region" description="Low complexity" evidence="1">
    <location>
        <begin position="240"/>
        <end position="252"/>
    </location>
</feature>
<evidence type="ECO:0000256" key="1">
    <source>
        <dbReference type="SAM" id="MobiDB-lite"/>
    </source>
</evidence>
<reference evidence="3 4" key="1">
    <citation type="submission" date="2020-06" db="EMBL/GenBank/DDBJ databases">
        <title>Transcriptomic and genomic resources for Thalictrum thalictroides and T. hernandezii: Facilitating candidate gene discovery in an emerging model plant lineage.</title>
        <authorList>
            <person name="Arias T."/>
            <person name="Riano-Pachon D.M."/>
            <person name="Di Stilio V.S."/>
        </authorList>
    </citation>
    <scope>NUCLEOTIDE SEQUENCE [LARGE SCALE GENOMIC DNA]</scope>
    <source>
        <strain evidence="4">cv. WT478/WT964</strain>
        <tissue evidence="3">Leaves</tissue>
    </source>
</reference>
<evidence type="ECO:0000313" key="4">
    <source>
        <dbReference type="Proteomes" id="UP000554482"/>
    </source>
</evidence>
<evidence type="ECO:0000313" key="3">
    <source>
        <dbReference type="EMBL" id="KAF5175017.1"/>
    </source>
</evidence>
<dbReference type="InterPro" id="IPR005162">
    <property type="entry name" value="Retrotrans_gag_dom"/>
</dbReference>
<gene>
    <name evidence="3" type="ORF">FRX31_035396</name>
</gene>
<feature type="non-terminal residue" evidence="3">
    <location>
        <position position="263"/>
    </location>
</feature>
<name>A0A7J6UR60_THATH</name>
<dbReference type="PANTHER" id="PTHR33223:SF6">
    <property type="entry name" value="CCHC-TYPE DOMAIN-CONTAINING PROTEIN"/>
    <property type="match status" value="1"/>
</dbReference>
<dbReference type="Pfam" id="PF03732">
    <property type="entry name" value="Retrotrans_gag"/>
    <property type="match status" value="1"/>
</dbReference>
<comment type="caution">
    <text evidence="3">The sequence shown here is derived from an EMBL/GenBank/DDBJ whole genome shotgun (WGS) entry which is preliminary data.</text>
</comment>
<keyword evidence="4" id="KW-1185">Reference proteome</keyword>
<dbReference type="Proteomes" id="UP000554482">
    <property type="component" value="Unassembled WGS sequence"/>
</dbReference>
<accession>A0A7J6UR60</accession>
<dbReference type="AlphaFoldDB" id="A0A7J6UR60"/>
<feature type="region of interest" description="Disordered" evidence="1">
    <location>
        <begin position="43"/>
        <end position="63"/>
    </location>
</feature>
<feature type="region of interest" description="Disordered" evidence="1">
    <location>
        <begin position="240"/>
        <end position="263"/>
    </location>
</feature>
<organism evidence="3 4">
    <name type="scientific">Thalictrum thalictroides</name>
    <name type="common">Rue-anemone</name>
    <name type="synonym">Anemone thalictroides</name>
    <dbReference type="NCBI Taxonomy" id="46969"/>
    <lineage>
        <taxon>Eukaryota</taxon>
        <taxon>Viridiplantae</taxon>
        <taxon>Streptophyta</taxon>
        <taxon>Embryophyta</taxon>
        <taxon>Tracheophyta</taxon>
        <taxon>Spermatophyta</taxon>
        <taxon>Magnoliopsida</taxon>
        <taxon>Ranunculales</taxon>
        <taxon>Ranunculaceae</taxon>
        <taxon>Thalictroideae</taxon>
        <taxon>Thalictrum</taxon>
    </lineage>
</organism>
<evidence type="ECO:0000259" key="2">
    <source>
        <dbReference type="Pfam" id="PF03732"/>
    </source>
</evidence>
<dbReference type="PANTHER" id="PTHR33223">
    <property type="entry name" value="CCHC-TYPE DOMAIN-CONTAINING PROTEIN"/>
    <property type="match status" value="1"/>
</dbReference>
<feature type="compositionally biased region" description="Low complexity" evidence="1">
    <location>
        <begin position="43"/>
        <end position="53"/>
    </location>
</feature>
<proteinExistence type="predicted"/>